<dbReference type="Ensembl" id="ENSCPGT00000028366.1">
    <property type="protein sequence ID" value="ENSCPGP00000025949.1"/>
    <property type="gene ID" value="ENSCPGG00000017906.1"/>
</dbReference>
<protein>
    <recommendedName>
        <fullName evidence="3">TNFR-Cys domain-containing protein</fullName>
    </recommendedName>
</protein>
<evidence type="ECO:0000313" key="4">
    <source>
        <dbReference type="Ensembl" id="ENSCPGP00000025949.1"/>
    </source>
</evidence>
<name>A0A8C3KLJ0_9CHAR</name>
<dbReference type="GO" id="GO:0006955">
    <property type="term" value="P:immune response"/>
    <property type="evidence" value="ECO:0007669"/>
    <property type="project" value="InterPro"/>
</dbReference>
<dbReference type="AlphaFoldDB" id="A0A8C3KLJ0"/>
<dbReference type="GO" id="GO:0006924">
    <property type="term" value="P:activation-induced cell death of T cells"/>
    <property type="evidence" value="ECO:0007669"/>
    <property type="project" value="TreeGrafter"/>
</dbReference>
<feature type="region of interest" description="Disordered" evidence="2">
    <location>
        <begin position="127"/>
        <end position="150"/>
    </location>
</feature>
<dbReference type="Proteomes" id="UP000694419">
    <property type="component" value="Unplaced"/>
</dbReference>
<feature type="domain" description="TNFR-Cys" evidence="3">
    <location>
        <begin position="13"/>
        <end position="56"/>
    </location>
</feature>
<dbReference type="GO" id="GO:0097049">
    <property type="term" value="P:motor neuron apoptotic process"/>
    <property type="evidence" value="ECO:0007669"/>
    <property type="project" value="TreeGrafter"/>
</dbReference>
<dbReference type="GO" id="GO:0043066">
    <property type="term" value="P:negative regulation of apoptotic process"/>
    <property type="evidence" value="ECO:0007669"/>
    <property type="project" value="TreeGrafter"/>
</dbReference>
<comment type="caution">
    <text evidence="1">Lacks conserved residue(s) required for the propagation of feature annotation.</text>
</comment>
<dbReference type="Pfam" id="PF00020">
    <property type="entry name" value="TNFR_c6"/>
    <property type="match status" value="1"/>
</dbReference>
<sequence length="150" mass="16839">LNCPTNTGEHCRQCEEGKEYIDYTNELDKCSRCSVCDKILGTFIEINCTPEQNTKCTCAENHFCTSALPCSHCHPCTLLYRTRCFFPASFTTEAQVISNPRENTLLCLCTPLCRRRAKTGRKEGKLCALTNPGRHPNPVPHPTQEDINVA</sequence>
<dbReference type="GO" id="GO:0045121">
    <property type="term" value="C:membrane raft"/>
    <property type="evidence" value="ECO:0007669"/>
    <property type="project" value="TreeGrafter"/>
</dbReference>
<dbReference type="GO" id="GO:0005031">
    <property type="term" value="F:tumor necrosis factor receptor activity"/>
    <property type="evidence" value="ECO:0007669"/>
    <property type="project" value="TreeGrafter"/>
</dbReference>
<reference evidence="4" key="1">
    <citation type="submission" date="2025-08" db="UniProtKB">
        <authorList>
            <consortium name="Ensembl"/>
        </authorList>
    </citation>
    <scope>IDENTIFICATION</scope>
</reference>
<evidence type="ECO:0000259" key="3">
    <source>
        <dbReference type="PROSITE" id="PS50050"/>
    </source>
</evidence>
<evidence type="ECO:0000313" key="5">
    <source>
        <dbReference type="Proteomes" id="UP000694419"/>
    </source>
</evidence>
<dbReference type="SUPFAM" id="SSF57586">
    <property type="entry name" value="TNF receptor-like"/>
    <property type="match status" value="1"/>
</dbReference>
<dbReference type="GO" id="GO:0097527">
    <property type="term" value="P:necroptotic signaling pathway"/>
    <property type="evidence" value="ECO:0007669"/>
    <property type="project" value="TreeGrafter"/>
</dbReference>
<dbReference type="InterPro" id="IPR008063">
    <property type="entry name" value="Fas_rcpt"/>
</dbReference>
<dbReference type="GO" id="GO:0009897">
    <property type="term" value="C:external side of plasma membrane"/>
    <property type="evidence" value="ECO:0007669"/>
    <property type="project" value="TreeGrafter"/>
</dbReference>
<proteinExistence type="predicted"/>
<keyword evidence="5" id="KW-1185">Reference proteome</keyword>
<dbReference type="PANTHER" id="PTHR46874">
    <property type="entry name" value="TUMOR NECROSIS FACTOR RECEPTOR SUPERFAMILY MEMBER 6"/>
    <property type="match status" value="1"/>
</dbReference>
<feature type="repeat" description="TNFR-Cys" evidence="1">
    <location>
        <begin position="13"/>
        <end position="56"/>
    </location>
</feature>
<dbReference type="InterPro" id="IPR001368">
    <property type="entry name" value="TNFR/NGFR_Cys_rich_reg"/>
</dbReference>
<dbReference type="PRINTS" id="PR01680">
    <property type="entry name" value="TNFACTORR6"/>
</dbReference>
<dbReference type="SMART" id="SM00208">
    <property type="entry name" value="TNFR"/>
    <property type="match status" value="1"/>
</dbReference>
<dbReference type="GO" id="GO:0031265">
    <property type="term" value="C:CD95 death-inducing signaling complex"/>
    <property type="evidence" value="ECO:0007669"/>
    <property type="project" value="TreeGrafter"/>
</dbReference>
<evidence type="ECO:0000256" key="1">
    <source>
        <dbReference type="PROSITE-ProRule" id="PRU00206"/>
    </source>
</evidence>
<evidence type="ECO:0000256" key="2">
    <source>
        <dbReference type="SAM" id="MobiDB-lite"/>
    </source>
</evidence>
<dbReference type="Gene3D" id="2.10.50.10">
    <property type="entry name" value="Tumor Necrosis Factor Receptor, subunit A, domain 2"/>
    <property type="match status" value="1"/>
</dbReference>
<reference evidence="4" key="2">
    <citation type="submission" date="2025-09" db="UniProtKB">
        <authorList>
            <consortium name="Ensembl"/>
        </authorList>
    </citation>
    <scope>IDENTIFICATION</scope>
</reference>
<dbReference type="GO" id="GO:0032872">
    <property type="term" value="P:regulation of stress-activated MAPK cascade"/>
    <property type="evidence" value="ECO:0007669"/>
    <property type="project" value="TreeGrafter"/>
</dbReference>
<organism evidence="4 5">
    <name type="scientific">Calidris pygmaea</name>
    <name type="common">Spoon-billed sandpiper</name>
    <dbReference type="NCBI Taxonomy" id="425635"/>
    <lineage>
        <taxon>Eukaryota</taxon>
        <taxon>Metazoa</taxon>
        <taxon>Chordata</taxon>
        <taxon>Craniata</taxon>
        <taxon>Vertebrata</taxon>
        <taxon>Euteleostomi</taxon>
        <taxon>Archelosauria</taxon>
        <taxon>Archosauria</taxon>
        <taxon>Dinosauria</taxon>
        <taxon>Saurischia</taxon>
        <taxon>Theropoda</taxon>
        <taxon>Coelurosauria</taxon>
        <taxon>Aves</taxon>
        <taxon>Neognathae</taxon>
        <taxon>Neoaves</taxon>
        <taxon>Charadriiformes</taxon>
        <taxon>Scolopacidae</taxon>
        <taxon>Calidris</taxon>
    </lineage>
</organism>
<dbReference type="PANTHER" id="PTHR46874:SF1">
    <property type="entry name" value="TUMOR NECROSIS FACTOR RECEPTOR SUPERFAMILY MEMBER 6"/>
    <property type="match status" value="1"/>
</dbReference>
<dbReference type="PROSITE" id="PS50050">
    <property type="entry name" value="TNFR_NGFR_2"/>
    <property type="match status" value="1"/>
</dbReference>
<accession>A0A8C3KLJ0</accession>
<dbReference type="GO" id="GO:0097192">
    <property type="term" value="P:extrinsic apoptotic signaling pathway in absence of ligand"/>
    <property type="evidence" value="ECO:0007669"/>
    <property type="project" value="TreeGrafter"/>
</dbReference>